<evidence type="ECO:0000313" key="2">
    <source>
        <dbReference type="Proteomes" id="UP000712600"/>
    </source>
</evidence>
<proteinExistence type="predicted"/>
<gene>
    <name evidence="1" type="ORF">F2Q69_00033384</name>
</gene>
<dbReference type="AlphaFoldDB" id="A0A8S9SN80"/>
<evidence type="ECO:0000313" key="1">
    <source>
        <dbReference type="EMBL" id="KAF3602349.1"/>
    </source>
</evidence>
<dbReference type="Proteomes" id="UP000712600">
    <property type="component" value="Unassembled WGS sequence"/>
</dbReference>
<reference evidence="1" key="1">
    <citation type="submission" date="2019-12" db="EMBL/GenBank/DDBJ databases">
        <title>Genome sequencing and annotation of Brassica cretica.</title>
        <authorList>
            <person name="Studholme D.J."/>
            <person name="Sarris P."/>
        </authorList>
    </citation>
    <scope>NUCLEOTIDE SEQUENCE</scope>
    <source>
        <strain evidence="1">PFS-109/04</strain>
        <tissue evidence="1">Leaf</tissue>
    </source>
</reference>
<organism evidence="1 2">
    <name type="scientific">Brassica cretica</name>
    <name type="common">Mustard</name>
    <dbReference type="NCBI Taxonomy" id="69181"/>
    <lineage>
        <taxon>Eukaryota</taxon>
        <taxon>Viridiplantae</taxon>
        <taxon>Streptophyta</taxon>
        <taxon>Embryophyta</taxon>
        <taxon>Tracheophyta</taxon>
        <taxon>Spermatophyta</taxon>
        <taxon>Magnoliopsida</taxon>
        <taxon>eudicotyledons</taxon>
        <taxon>Gunneridae</taxon>
        <taxon>Pentapetalae</taxon>
        <taxon>rosids</taxon>
        <taxon>malvids</taxon>
        <taxon>Brassicales</taxon>
        <taxon>Brassicaceae</taxon>
        <taxon>Brassiceae</taxon>
        <taxon>Brassica</taxon>
    </lineage>
</organism>
<sequence>MAIGLQTSQARSLRSDRARAKAWSLRSDRARIRLGRYIATELKPKLGRYVATKHAHSSLAMRLSRYLATELEPNSVATYRPRTYTAWLLCSDRALPKRQYDTNLCILVYSLNAISRRPRLSYSMFPVTRSHQSNFTIKTAGSLLLSKKP</sequence>
<dbReference type="EMBL" id="QGKX02000004">
    <property type="protein sequence ID" value="KAF3602349.1"/>
    <property type="molecule type" value="Genomic_DNA"/>
</dbReference>
<accession>A0A8S9SN80</accession>
<name>A0A8S9SN80_BRACR</name>
<comment type="caution">
    <text evidence="1">The sequence shown here is derived from an EMBL/GenBank/DDBJ whole genome shotgun (WGS) entry which is preliminary data.</text>
</comment>
<protein>
    <submittedName>
        <fullName evidence="1">Uncharacterized protein</fullName>
    </submittedName>
</protein>